<dbReference type="GO" id="GO:0016020">
    <property type="term" value="C:membrane"/>
    <property type="evidence" value="ECO:0007669"/>
    <property type="project" value="InterPro"/>
</dbReference>
<dbReference type="Proteomes" id="UP000252355">
    <property type="component" value="Unassembled WGS sequence"/>
</dbReference>
<dbReference type="CDD" id="cd06225">
    <property type="entry name" value="HAMP"/>
    <property type="match status" value="1"/>
</dbReference>
<feature type="transmembrane region" description="Helical" evidence="3">
    <location>
        <begin position="321"/>
        <end position="346"/>
    </location>
</feature>
<evidence type="ECO:0000256" key="3">
    <source>
        <dbReference type="SAM" id="Phobius"/>
    </source>
</evidence>
<dbReference type="Pfam" id="PF00672">
    <property type="entry name" value="HAMP"/>
    <property type="match status" value="1"/>
</dbReference>
<feature type="transmembrane region" description="Helical" evidence="3">
    <location>
        <begin position="675"/>
        <end position="694"/>
    </location>
</feature>
<dbReference type="SMART" id="SM00331">
    <property type="entry name" value="PP2C_SIG"/>
    <property type="match status" value="1"/>
</dbReference>
<dbReference type="InterPro" id="IPR036457">
    <property type="entry name" value="PPM-type-like_dom_sf"/>
</dbReference>
<protein>
    <submittedName>
        <fullName evidence="5">Serine phosphatase RsbU, regulator of sigma subunit</fullName>
    </submittedName>
</protein>
<dbReference type="InterPro" id="IPR052016">
    <property type="entry name" value="Bact_Sigma-Reg"/>
</dbReference>
<sequence length="993" mass="111170">MLLACAISFCFCGFPLILGDVASSYLWEVRREALEREQFAALQTEVTRLLGLAEAEDLIQPALRRLVERAEGQSCPHRWVYPRLRALVRRYPGLFSFFLADDRDRVIWKSDQGESARLVTRFLQRLREIERGERHRLALKEAPSLALLLGGRPGQPKFENIGQGWTDINRLPRKTWLFTHLGSRFALLAFVHRQGFTSDLGIRSRVAAPPRGEITLHLLDTYAMTLSGPGDEAFRRQAIPVVLRGERENTPCLREGGRLWAMGLVDSRYRVLASCPDRVSDLPARHRTQYRGFAIGFFLLVTLAIWMVQRMDPPPWISWRWKLTVVFGFASFLPVFVAFFLLAAYLREREVLLVDQAHRAAESILQTLDSQLVRVFRLCEVRLQHLLRSSAPRTPAGQARLQADLETFRQRYHCRTIQILDHQGRETLLRQGAGLRPGEQQLRKLISGLLGEVLAQVRGDASDLGKGGNAGGLARSQVAASLLLARDPADLLADLLAGLGTLQRLHVGTMDTYIFYDVVGPRQGKPAQIVGIAWDVDDLIALYLGRFLPMKPLDDGTELFCARLTRVHRTRNRVVTEVPTERSANQSRGKPRRRRQRVRESFFPMFPRRPVGADFHRIFQRFRAQRQLCHGRIDYKGQPALLTCVPGQGLPGFGFFAVRPFAPLAAQITALRRTLLVFALLIATFTGLVSVLLARKFLEPVREVARGVEAVRGKEFRYRLPVLDRDEFGDLAVLFNRMMEGMHELDMGRQVQDRLFPRQPLALGEMRAFGRSLPASELGGDYFDYLAFGPGRLLVLQGDVTGHGVPAALVMAMAKAIITEAAARQSSLEDLMTALHRAIRHGGGESLFMTLGVLLIDATTGQATFCNCGHPYPWRFRPGQPPVAVALPGSPVGLRSVFKGRFGDFQFEPGERWVFYSDGLFESLGTASLSGFDVLGQFLAERAALPLEEACRRCLAEHPVVQAGGSLPDDFTVLMVERAIAAEGPLVGRTPTE</sequence>
<organism evidence="5 6">
    <name type="scientific">Candidatus Ozemobacter sibiricus</name>
    <dbReference type="NCBI Taxonomy" id="2268124"/>
    <lineage>
        <taxon>Bacteria</taxon>
        <taxon>Candidatus Ozemobacteria</taxon>
        <taxon>Candidatus Ozemobacterales</taxon>
        <taxon>Candidatus Ozemobacteraceae</taxon>
        <taxon>Candidatus Ozemobacter</taxon>
    </lineage>
</organism>
<name>A0A367ZL34_9BACT</name>
<accession>A0A367ZL34</accession>
<dbReference type="SUPFAM" id="SSF81606">
    <property type="entry name" value="PP2C-like"/>
    <property type="match status" value="1"/>
</dbReference>
<evidence type="ECO:0000256" key="1">
    <source>
        <dbReference type="ARBA" id="ARBA00022801"/>
    </source>
</evidence>
<dbReference type="PROSITE" id="PS50885">
    <property type="entry name" value="HAMP"/>
    <property type="match status" value="1"/>
</dbReference>
<dbReference type="GO" id="GO:0007165">
    <property type="term" value="P:signal transduction"/>
    <property type="evidence" value="ECO:0007669"/>
    <property type="project" value="InterPro"/>
</dbReference>
<dbReference type="EMBL" id="QOQW01000027">
    <property type="protein sequence ID" value="RCK78112.1"/>
    <property type="molecule type" value="Genomic_DNA"/>
</dbReference>
<keyword evidence="3" id="KW-0812">Transmembrane</keyword>
<evidence type="ECO:0000259" key="4">
    <source>
        <dbReference type="PROSITE" id="PS50885"/>
    </source>
</evidence>
<evidence type="ECO:0000313" key="5">
    <source>
        <dbReference type="EMBL" id="RCK78112.1"/>
    </source>
</evidence>
<gene>
    <name evidence="5" type="ORF">OZSIB_1761</name>
</gene>
<reference evidence="5 6" key="1">
    <citation type="submission" date="2018-05" db="EMBL/GenBank/DDBJ databases">
        <title>A metagenomic window into the 2 km-deep terrestrial subsurface aquifer revealed taxonomically and functionally diverse microbial community comprising novel uncultured bacterial lineages.</title>
        <authorList>
            <person name="Kadnikov V.V."/>
            <person name="Mardanov A.V."/>
            <person name="Beletsky A.V."/>
            <person name="Banks D."/>
            <person name="Pimenov N.V."/>
            <person name="Frank Y.A."/>
            <person name="Karnachuk O.V."/>
            <person name="Ravin N.V."/>
        </authorList>
    </citation>
    <scope>NUCLEOTIDE SEQUENCE [LARGE SCALE GENOMIC DNA]</scope>
    <source>
        <strain evidence="5">BY5</strain>
    </source>
</reference>
<feature type="transmembrane region" description="Helical" evidence="3">
    <location>
        <begin position="290"/>
        <end position="309"/>
    </location>
</feature>
<proteinExistence type="predicted"/>
<dbReference type="Gene3D" id="3.60.40.10">
    <property type="entry name" value="PPM-type phosphatase domain"/>
    <property type="match status" value="1"/>
</dbReference>
<dbReference type="SMART" id="SM00304">
    <property type="entry name" value="HAMP"/>
    <property type="match status" value="1"/>
</dbReference>
<keyword evidence="3" id="KW-1133">Transmembrane helix</keyword>
<evidence type="ECO:0000256" key="2">
    <source>
        <dbReference type="SAM" id="MobiDB-lite"/>
    </source>
</evidence>
<comment type="caution">
    <text evidence="5">The sequence shown here is derived from an EMBL/GenBank/DDBJ whole genome shotgun (WGS) entry which is preliminary data.</text>
</comment>
<feature type="region of interest" description="Disordered" evidence="2">
    <location>
        <begin position="577"/>
        <end position="596"/>
    </location>
</feature>
<evidence type="ECO:0000313" key="6">
    <source>
        <dbReference type="Proteomes" id="UP000252355"/>
    </source>
</evidence>
<feature type="domain" description="HAMP" evidence="4">
    <location>
        <begin position="695"/>
        <end position="747"/>
    </location>
</feature>
<dbReference type="SUPFAM" id="SSF158472">
    <property type="entry name" value="HAMP domain-like"/>
    <property type="match status" value="1"/>
</dbReference>
<dbReference type="Gene3D" id="6.10.340.10">
    <property type="match status" value="1"/>
</dbReference>
<dbReference type="Pfam" id="PF07228">
    <property type="entry name" value="SpoIIE"/>
    <property type="match status" value="1"/>
</dbReference>
<dbReference type="AlphaFoldDB" id="A0A367ZL34"/>
<dbReference type="PANTHER" id="PTHR43156:SF2">
    <property type="entry name" value="STAGE II SPORULATION PROTEIN E"/>
    <property type="match status" value="1"/>
</dbReference>
<dbReference type="InterPro" id="IPR003660">
    <property type="entry name" value="HAMP_dom"/>
</dbReference>
<dbReference type="PANTHER" id="PTHR43156">
    <property type="entry name" value="STAGE II SPORULATION PROTEIN E-RELATED"/>
    <property type="match status" value="1"/>
</dbReference>
<dbReference type="GO" id="GO:0016791">
    <property type="term" value="F:phosphatase activity"/>
    <property type="evidence" value="ECO:0007669"/>
    <property type="project" value="TreeGrafter"/>
</dbReference>
<keyword evidence="3" id="KW-0472">Membrane</keyword>
<dbReference type="InterPro" id="IPR001932">
    <property type="entry name" value="PPM-type_phosphatase-like_dom"/>
</dbReference>
<keyword evidence="1" id="KW-0378">Hydrolase</keyword>